<dbReference type="EMBL" id="AP012603">
    <property type="protein sequence ID" value="BAM86879.1"/>
    <property type="molecule type" value="Genomic_DNA"/>
</dbReference>
<dbReference type="KEGG" id="aol:S58_08680"/>
<gene>
    <name evidence="1" type="ORF">S58_08680</name>
</gene>
<evidence type="ECO:0008006" key="3">
    <source>
        <dbReference type="Google" id="ProtNLM"/>
    </source>
</evidence>
<protein>
    <recommendedName>
        <fullName evidence="3">Acetyl xylan esterase domain-containing protein</fullName>
    </recommendedName>
</protein>
<keyword evidence="2" id="KW-1185">Reference proteome</keyword>
<proteinExistence type="predicted"/>
<dbReference type="HOGENOM" id="CLU_793816_0_0_5"/>
<organism evidence="1 2">
    <name type="scientific">Bradyrhizobium oligotrophicum S58</name>
    <dbReference type="NCBI Taxonomy" id="1245469"/>
    <lineage>
        <taxon>Bacteria</taxon>
        <taxon>Pseudomonadati</taxon>
        <taxon>Pseudomonadota</taxon>
        <taxon>Alphaproteobacteria</taxon>
        <taxon>Hyphomicrobiales</taxon>
        <taxon>Nitrobacteraceae</taxon>
        <taxon>Bradyrhizobium</taxon>
    </lineage>
</organism>
<reference evidence="1 2" key="1">
    <citation type="journal article" date="2013" name="Appl. Environ. Microbiol.">
        <title>Genome analysis suggests that the soil oligotrophic bacterium Agromonas oligotrophica (Bradyrhizobium oligotrophicum) is a nitrogen-fixing symbiont of Aeschynomene indica.</title>
        <authorList>
            <person name="Okubo T."/>
            <person name="Fukushima S."/>
            <person name="Itakura M."/>
            <person name="Oshima K."/>
            <person name="Longtonglang A."/>
            <person name="Teaumroong N."/>
            <person name="Mitsui H."/>
            <person name="Hattori M."/>
            <person name="Hattori R."/>
            <person name="Hattori T."/>
            <person name="Minamisawa K."/>
        </authorList>
    </citation>
    <scope>NUCLEOTIDE SEQUENCE [LARGE SCALE GENOMIC DNA]</scope>
    <source>
        <strain evidence="1 2">S58</strain>
    </source>
</reference>
<dbReference type="InterPro" id="IPR029058">
    <property type="entry name" value="AB_hydrolase_fold"/>
</dbReference>
<name>M4Z1N2_9BRAD</name>
<dbReference type="AlphaFoldDB" id="M4Z1N2"/>
<sequence>MASNLVSLCSNQASAFDWDYKDARFDLSASAILGDRAAFESWRNEPLNYIKEQFEGAINVAPEVVGVHDPIKKAGFAIEQIDLLFSHVAQDGADLRYTVAVARPDKPNPDLPTIVAINGHGEVGGEGSGQAPTTLFDDDGHGAYLARGGFTVVAFPNTIHAPFADLSRRVDYSIIWARLADLALTRIKPLLNSNPDYIGLGNAAGGLTSLMLAIVRPDIKAMAANGAFFSLEHTRREYRIFTHPFCHDFRAFFSYSALYALLAPKPLLIEEGRRDGLWLGYGASHPESWFSGTKRGAISDETIGAYLELKQIWVKFGSLIELDIHDKGHEDVDTSAFVGFVQRVRAAPP</sequence>
<dbReference type="SUPFAM" id="SSF53474">
    <property type="entry name" value="alpha/beta-Hydrolases"/>
    <property type="match status" value="1"/>
</dbReference>
<dbReference type="Gene3D" id="3.40.50.1820">
    <property type="entry name" value="alpha/beta hydrolase"/>
    <property type="match status" value="1"/>
</dbReference>
<accession>M4Z1N2</accession>
<evidence type="ECO:0000313" key="1">
    <source>
        <dbReference type="EMBL" id="BAM86879.1"/>
    </source>
</evidence>
<evidence type="ECO:0000313" key="2">
    <source>
        <dbReference type="Proteomes" id="UP000011841"/>
    </source>
</evidence>
<dbReference type="Proteomes" id="UP000011841">
    <property type="component" value="Chromosome"/>
</dbReference>